<name>A0A7H0VGS1_9FLAO</name>
<keyword evidence="3" id="KW-1185">Reference proteome</keyword>
<dbReference type="Proteomes" id="UP000516305">
    <property type="component" value="Chromosome"/>
</dbReference>
<dbReference type="InterPro" id="IPR003754">
    <property type="entry name" value="4pyrrol_synth_uPrphyn_synth"/>
</dbReference>
<proteinExistence type="predicted"/>
<dbReference type="InterPro" id="IPR039793">
    <property type="entry name" value="UROS/Hem4"/>
</dbReference>
<protein>
    <submittedName>
        <fullName evidence="2">Uroporphyrinogen-III synthase</fullName>
    </submittedName>
</protein>
<feature type="domain" description="Tetrapyrrole biosynthesis uroporphyrinogen III synthase" evidence="1">
    <location>
        <begin position="19"/>
        <end position="230"/>
    </location>
</feature>
<sequence>MISETKRPLIFSTRRIPEDLQNQLESAGLELQSLDFIKVEQSFDASSFRSRLLNSDSSARVFTSKNAVRSLKALLASENQMQIPAKKTFTVGIRATEMLADLGIKSNVRAENALILAQIIARNSDVKSVDFFCGDKALDDLPEYLESKNVRVHKEIVYHTDLVHEEVDSTDFNGVIFLSPTAAYSFFKKNRLPAGVPAFCIGATTAEAVRMRCENPRICAKEPTLKGVIQRIIEHFAARPNSNS</sequence>
<dbReference type="GO" id="GO:0005829">
    <property type="term" value="C:cytosol"/>
    <property type="evidence" value="ECO:0007669"/>
    <property type="project" value="TreeGrafter"/>
</dbReference>
<dbReference type="PANTHER" id="PTHR12390:SF0">
    <property type="entry name" value="UROPORPHYRINOGEN-III SYNTHASE"/>
    <property type="match status" value="1"/>
</dbReference>
<dbReference type="GO" id="GO:0006780">
    <property type="term" value="P:uroporphyrinogen III biosynthetic process"/>
    <property type="evidence" value="ECO:0007669"/>
    <property type="project" value="InterPro"/>
</dbReference>
<reference evidence="2 3" key="1">
    <citation type="submission" date="2020-08" db="EMBL/GenBank/DDBJ databases">
        <title>Croceimicrobium hydrocarbonivorans gen. nov., sp. nov., a novel marine bacterium isolated from a bacterial consortium that degrades polyethylene terephthalate.</title>
        <authorList>
            <person name="Liu R."/>
        </authorList>
    </citation>
    <scope>NUCLEOTIDE SEQUENCE [LARGE SCALE GENOMIC DNA]</scope>
    <source>
        <strain evidence="2 3">A20-9</strain>
    </source>
</reference>
<dbReference type="EMBL" id="CP060139">
    <property type="protein sequence ID" value="QNR24919.1"/>
    <property type="molecule type" value="Genomic_DNA"/>
</dbReference>
<dbReference type="CDD" id="cd06578">
    <property type="entry name" value="HemD"/>
    <property type="match status" value="1"/>
</dbReference>
<dbReference type="KEGG" id="chyd:H4K34_03495"/>
<dbReference type="GO" id="GO:0004852">
    <property type="term" value="F:uroporphyrinogen-III synthase activity"/>
    <property type="evidence" value="ECO:0007669"/>
    <property type="project" value="InterPro"/>
</dbReference>
<evidence type="ECO:0000259" key="1">
    <source>
        <dbReference type="Pfam" id="PF02602"/>
    </source>
</evidence>
<evidence type="ECO:0000313" key="3">
    <source>
        <dbReference type="Proteomes" id="UP000516305"/>
    </source>
</evidence>
<dbReference type="AlphaFoldDB" id="A0A7H0VGS1"/>
<evidence type="ECO:0000313" key="2">
    <source>
        <dbReference type="EMBL" id="QNR24919.1"/>
    </source>
</evidence>
<accession>A0A7H0VGS1</accession>
<organism evidence="2 3">
    <name type="scientific">Croceimicrobium hydrocarbonivorans</name>
    <dbReference type="NCBI Taxonomy" id="2761580"/>
    <lineage>
        <taxon>Bacteria</taxon>
        <taxon>Pseudomonadati</taxon>
        <taxon>Bacteroidota</taxon>
        <taxon>Flavobacteriia</taxon>
        <taxon>Flavobacteriales</taxon>
        <taxon>Owenweeksiaceae</taxon>
        <taxon>Croceimicrobium</taxon>
    </lineage>
</organism>
<gene>
    <name evidence="2" type="ORF">H4K34_03495</name>
</gene>
<dbReference type="Gene3D" id="3.40.50.10090">
    <property type="match status" value="2"/>
</dbReference>
<dbReference type="InterPro" id="IPR036108">
    <property type="entry name" value="4pyrrol_syn_uPrphyn_synt_sf"/>
</dbReference>
<dbReference type="PANTHER" id="PTHR12390">
    <property type="entry name" value="UROPORPHYRINOGEN III SYNTHASE"/>
    <property type="match status" value="1"/>
</dbReference>
<dbReference type="RefSeq" id="WP_210759446.1">
    <property type="nucleotide sequence ID" value="NZ_CP060139.1"/>
</dbReference>
<dbReference type="SUPFAM" id="SSF69618">
    <property type="entry name" value="HemD-like"/>
    <property type="match status" value="1"/>
</dbReference>
<dbReference type="Pfam" id="PF02602">
    <property type="entry name" value="HEM4"/>
    <property type="match status" value="1"/>
</dbReference>